<dbReference type="EMBL" id="CP096663">
    <property type="protein sequence ID" value="UPV77174.1"/>
    <property type="molecule type" value="Genomic_DNA"/>
</dbReference>
<dbReference type="KEGG" id="halx:M0R89_22630"/>
<geneLocation type="plasmid" evidence="2 3">
    <name>unnamed4</name>
</geneLocation>
<sequence length="165" mass="18765">MSRTGPEYVESEEELLTDLDLKQDTGEISSRTANSFKELYEFAREIGDDVTIGEAKNANFQCKVDAHLGDYHGDPSVFTASINREVQVWPARMPMDHDSDLDAVPWAAEDYHEYERNFQTLRGIPQGATAVNFKTFASKVDIEEFKSVVEEFVATCREKDRQTTE</sequence>
<proteinExistence type="predicted"/>
<evidence type="ECO:0000256" key="1">
    <source>
        <dbReference type="SAM" id="MobiDB-lite"/>
    </source>
</evidence>
<reference evidence="2 3" key="1">
    <citation type="submission" date="2022-04" db="EMBL/GenBank/DDBJ databases">
        <title>Diverse halophilic archaea isolated from saline environments.</title>
        <authorList>
            <person name="Cui H.-L."/>
        </authorList>
    </citation>
    <scope>NUCLEOTIDE SEQUENCE [LARGE SCALE GENOMIC DNA]</scope>
    <source>
        <strain evidence="2 3">XZYJT49</strain>
        <plasmid evidence="2 3">unnamed4</plasmid>
    </source>
</reference>
<evidence type="ECO:0000313" key="3">
    <source>
        <dbReference type="Proteomes" id="UP000830729"/>
    </source>
</evidence>
<accession>A0A8U0I3H4</accession>
<dbReference type="RefSeq" id="WP_248653198.1">
    <property type="nucleotide sequence ID" value="NZ_CP096663.1"/>
</dbReference>
<dbReference type="GeneID" id="73047406"/>
<organism evidence="2 3">
    <name type="scientific">Halorussus limi</name>
    <dbReference type="NCBI Taxonomy" id="2938695"/>
    <lineage>
        <taxon>Archaea</taxon>
        <taxon>Methanobacteriati</taxon>
        <taxon>Methanobacteriota</taxon>
        <taxon>Stenosarchaea group</taxon>
        <taxon>Halobacteria</taxon>
        <taxon>Halobacteriales</taxon>
        <taxon>Haladaptataceae</taxon>
        <taxon>Halorussus</taxon>
    </lineage>
</organism>
<evidence type="ECO:0000313" key="2">
    <source>
        <dbReference type="EMBL" id="UPV77174.1"/>
    </source>
</evidence>
<protein>
    <submittedName>
        <fullName evidence="2">Uncharacterized protein</fullName>
    </submittedName>
</protein>
<keyword evidence="2" id="KW-0614">Plasmid</keyword>
<feature type="region of interest" description="Disordered" evidence="1">
    <location>
        <begin position="1"/>
        <end position="22"/>
    </location>
</feature>
<gene>
    <name evidence="2" type="ORF">M0R89_22630</name>
</gene>
<keyword evidence="3" id="KW-1185">Reference proteome</keyword>
<dbReference type="AlphaFoldDB" id="A0A8U0I3H4"/>
<name>A0A8U0I3H4_9EURY</name>
<dbReference type="Proteomes" id="UP000830729">
    <property type="component" value="Plasmid unnamed4"/>
</dbReference>